<evidence type="ECO:0000313" key="4">
    <source>
        <dbReference type="Proteomes" id="UP000248161"/>
    </source>
</evidence>
<evidence type="ECO:0000256" key="1">
    <source>
        <dbReference type="SAM" id="MobiDB-lite"/>
    </source>
</evidence>
<dbReference type="GO" id="GO:0006412">
    <property type="term" value="P:translation"/>
    <property type="evidence" value="ECO:0007669"/>
    <property type="project" value="InterPro"/>
</dbReference>
<evidence type="ECO:0000313" key="3">
    <source>
        <dbReference type="EMBL" id="PXF22473.1"/>
    </source>
</evidence>
<protein>
    <recommendedName>
        <fullName evidence="2">Large ribosomal subunit protein uL11 C-terminal domain-containing protein</fullName>
    </recommendedName>
</protein>
<evidence type="ECO:0000259" key="2">
    <source>
        <dbReference type="Pfam" id="PF00298"/>
    </source>
</evidence>
<proteinExistence type="predicted"/>
<dbReference type="GO" id="GO:0003735">
    <property type="term" value="F:structural constituent of ribosome"/>
    <property type="evidence" value="ECO:0007669"/>
    <property type="project" value="InterPro"/>
</dbReference>
<organism evidence="3 4">
    <name type="scientific">Candidatus Thalassarchaeum betae</name>
    <dbReference type="NCBI Taxonomy" id="2599289"/>
    <lineage>
        <taxon>Archaea</taxon>
        <taxon>Methanobacteriati</taxon>
        <taxon>Thermoplasmatota</taxon>
        <taxon>Candidatus Poseidoniia</taxon>
        <taxon>Candidatus Poseidoniales</taxon>
        <taxon>Candidatus Thalassarchaeaceae</taxon>
        <taxon>Candidatus Thalassarchaeum</taxon>
    </lineage>
</organism>
<dbReference type="InterPro" id="IPR020783">
    <property type="entry name" value="Ribosomal_uL11_C"/>
</dbReference>
<dbReference type="InterPro" id="IPR036769">
    <property type="entry name" value="Ribosomal_uL11_C_sf"/>
</dbReference>
<gene>
    <name evidence="3" type="ORF">CXX69_00625</name>
</gene>
<reference evidence="3 4" key="1">
    <citation type="journal article" date="2015" name="Nat. Commun.">
        <title>Genomic and transcriptomic evidence for scavenging of diverse organic compounds by widespread deep-sea archaea.</title>
        <authorList>
            <person name="Li M."/>
            <person name="Baker B.J."/>
            <person name="Anantharaman K."/>
            <person name="Jain S."/>
            <person name="Breier J.A."/>
            <person name="Dick G.J."/>
        </authorList>
    </citation>
    <scope>NUCLEOTIDE SEQUENCE [LARGE SCALE GENOMIC DNA]</scope>
    <source>
        <strain evidence="3">Cayman_51_deep</strain>
    </source>
</reference>
<dbReference type="EMBL" id="PSPG01000001">
    <property type="protein sequence ID" value="PXF22473.1"/>
    <property type="molecule type" value="Genomic_DNA"/>
</dbReference>
<accession>A0A2V3HTM5</accession>
<dbReference type="Proteomes" id="UP000248161">
    <property type="component" value="Unassembled WGS sequence"/>
</dbReference>
<dbReference type="AlphaFoldDB" id="A0A2V3HTM5"/>
<feature type="region of interest" description="Disordered" evidence="1">
    <location>
        <begin position="1"/>
        <end position="22"/>
    </location>
</feature>
<sequence length="107" mass="12147">MESRSAGRTYRRLSRMSARNETPHKVIQMLGQKTCNGSWEEASENLTMDQVKEIAEDQKDRLTGADLYARCREVMGTCVSMRVHVEGMTPKDALQAMSEGEFSEHFS</sequence>
<name>A0A2V3HTM5_9ARCH</name>
<dbReference type="Gene3D" id="1.10.10.250">
    <property type="entry name" value="Ribosomal protein L11, C-terminal domain"/>
    <property type="match status" value="1"/>
</dbReference>
<dbReference type="Pfam" id="PF00298">
    <property type="entry name" value="Ribosomal_L11"/>
    <property type="match status" value="1"/>
</dbReference>
<dbReference type="SUPFAM" id="SSF46906">
    <property type="entry name" value="Ribosomal protein L11, C-terminal domain"/>
    <property type="match status" value="1"/>
</dbReference>
<dbReference type="GO" id="GO:0005840">
    <property type="term" value="C:ribosome"/>
    <property type="evidence" value="ECO:0007669"/>
    <property type="project" value="InterPro"/>
</dbReference>
<feature type="domain" description="Large ribosomal subunit protein uL11 C-terminal" evidence="2">
    <location>
        <begin position="42"/>
        <end position="84"/>
    </location>
</feature>
<comment type="caution">
    <text evidence="3">The sequence shown here is derived from an EMBL/GenBank/DDBJ whole genome shotgun (WGS) entry which is preliminary data.</text>
</comment>